<dbReference type="InterPro" id="IPR007037">
    <property type="entry name" value="SIP_rossman_dom"/>
</dbReference>
<gene>
    <name evidence="2" type="ORF">ACFFVD_17430</name>
</gene>
<dbReference type="InterPro" id="IPR039261">
    <property type="entry name" value="FNR_nucleotide-bd"/>
</dbReference>
<sequence>MTAMDVEAPILCAQTTVIDARTVGESFIRLVVAGPELARWSAELVDAGTVRDAYVKLIIPPPGGGGVVPDPAAIRDWLALPESERGWMRTYTVRRADTVVLDGAQVPALTIDMVVHPGDDEGPGSSWARSVAVGDELHIVGPGRGHAPWAAWAPGQAGRIVCAGDETAAPALLAIAEELAAEPSSAREISIVIEVPTEADVRALSDGAPEFVTLVARTAVAGEEVIRRLAGILDVGEESIGSVMGGQRPAADRDREWHPASAVSGGDPYVFLAGESGLIKAMRRLTVDAAGIAKGSVAFMGYWRRGAAES</sequence>
<dbReference type="InterPro" id="IPR013113">
    <property type="entry name" value="SIP_FAD-bd"/>
</dbReference>
<dbReference type="PANTHER" id="PTHR30157:SF0">
    <property type="entry name" value="NADPH-DEPENDENT FERRIC-CHELATE REDUCTASE"/>
    <property type="match status" value="1"/>
</dbReference>
<dbReference type="InterPro" id="IPR017927">
    <property type="entry name" value="FAD-bd_FR_type"/>
</dbReference>
<protein>
    <submittedName>
        <fullName evidence="2">Siderophore-interacting protein</fullName>
    </submittedName>
</protein>
<dbReference type="SUPFAM" id="SSF63380">
    <property type="entry name" value="Riboflavin synthase domain-like"/>
    <property type="match status" value="1"/>
</dbReference>
<accession>A0ABV5JXC5</accession>
<dbReference type="Proteomes" id="UP001589700">
    <property type="component" value="Unassembled WGS sequence"/>
</dbReference>
<dbReference type="RefSeq" id="WP_182632391.1">
    <property type="nucleotide sequence ID" value="NZ_JAALDM010000138.1"/>
</dbReference>
<evidence type="ECO:0000259" key="1">
    <source>
        <dbReference type="PROSITE" id="PS51384"/>
    </source>
</evidence>
<dbReference type="EMBL" id="JBHMDY010000033">
    <property type="protein sequence ID" value="MFB9261560.1"/>
    <property type="molecule type" value="Genomic_DNA"/>
</dbReference>
<dbReference type="InterPro" id="IPR017938">
    <property type="entry name" value="Riboflavin_synthase-like_b-brl"/>
</dbReference>
<dbReference type="Gene3D" id="3.40.50.80">
    <property type="entry name" value="Nucleotide-binding domain of ferredoxin-NADP reductase (FNR) module"/>
    <property type="match status" value="1"/>
</dbReference>
<comment type="caution">
    <text evidence="2">The sequence shown here is derived from an EMBL/GenBank/DDBJ whole genome shotgun (WGS) entry which is preliminary data.</text>
</comment>
<dbReference type="PANTHER" id="PTHR30157">
    <property type="entry name" value="FERRIC REDUCTASE, NADPH-DEPENDENT"/>
    <property type="match status" value="1"/>
</dbReference>
<dbReference type="InterPro" id="IPR039374">
    <property type="entry name" value="SIP_fam"/>
</dbReference>
<keyword evidence="3" id="KW-1185">Reference proteome</keyword>
<reference evidence="2 3" key="1">
    <citation type="submission" date="2024-09" db="EMBL/GenBank/DDBJ databases">
        <authorList>
            <person name="Sun Q."/>
            <person name="Mori K."/>
        </authorList>
    </citation>
    <scope>NUCLEOTIDE SEQUENCE [LARGE SCALE GENOMIC DNA]</scope>
    <source>
        <strain evidence="2 3">CCM 7659</strain>
    </source>
</reference>
<name>A0ABV5JXC5_9ACTN</name>
<organism evidence="2 3">
    <name type="scientific">Dietzia aerolata</name>
    <dbReference type="NCBI Taxonomy" id="595984"/>
    <lineage>
        <taxon>Bacteria</taxon>
        <taxon>Bacillati</taxon>
        <taxon>Actinomycetota</taxon>
        <taxon>Actinomycetes</taxon>
        <taxon>Mycobacteriales</taxon>
        <taxon>Dietziaceae</taxon>
        <taxon>Dietzia</taxon>
    </lineage>
</organism>
<dbReference type="Pfam" id="PF04954">
    <property type="entry name" value="SIP"/>
    <property type="match status" value="1"/>
</dbReference>
<dbReference type="PROSITE" id="PS51384">
    <property type="entry name" value="FAD_FR"/>
    <property type="match status" value="1"/>
</dbReference>
<dbReference type="Gene3D" id="2.40.30.10">
    <property type="entry name" value="Translation factors"/>
    <property type="match status" value="1"/>
</dbReference>
<evidence type="ECO:0000313" key="3">
    <source>
        <dbReference type="Proteomes" id="UP001589700"/>
    </source>
</evidence>
<dbReference type="Pfam" id="PF08021">
    <property type="entry name" value="FAD_binding_9"/>
    <property type="match status" value="1"/>
</dbReference>
<feature type="domain" description="FAD-binding FR-type" evidence="1">
    <location>
        <begin position="10"/>
        <end position="149"/>
    </location>
</feature>
<evidence type="ECO:0000313" key="2">
    <source>
        <dbReference type="EMBL" id="MFB9261560.1"/>
    </source>
</evidence>
<proteinExistence type="predicted"/>
<dbReference type="CDD" id="cd06193">
    <property type="entry name" value="siderophore_interacting"/>
    <property type="match status" value="1"/>
</dbReference>